<dbReference type="PANTHER" id="PTHR14969">
    <property type="entry name" value="SPHINGOSINE-1-PHOSPHATE PHOSPHOHYDROLASE"/>
    <property type="match status" value="1"/>
</dbReference>
<keyword evidence="4" id="KW-1185">Reference proteome</keyword>
<dbReference type="InterPro" id="IPR036938">
    <property type="entry name" value="PAP2/HPO_sf"/>
</dbReference>
<evidence type="ECO:0000256" key="1">
    <source>
        <dbReference type="SAM" id="Phobius"/>
    </source>
</evidence>
<dbReference type="Gene3D" id="1.20.144.10">
    <property type="entry name" value="Phosphatidic acid phosphatase type 2/haloperoxidase"/>
    <property type="match status" value="2"/>
</dbReference>
<accession>A0A1G8G3A4</accession>
<dbReference type="SUPFAM" id="SSF48317">
    <property type="entry name" value="Acid phosphatase/Vanadium-dependent haloperoxidase"/>
    <property type="match status" value="1"/>
</dbReference>
<name>A0A1G8G3A4_9BACI</name>
<dbReference type="Proteomes" id="UP000199163">
    <property type="component" value="Unassembled WGS sequence"/>
</dbReference>
<evidence type="ECO:0000313" key="3">
    <source>
        <dbReference type="EMBL" id="SDH88801.1"/>
    </source>
</evidence>
<dbReference type="STRING" id="568899.SAMN05192534_11420"/>
<sequence length="179" mass="20228">MDLYLFERINSMAGTYAWFDAAMRFFSTYGIWVGMLSIFLLLFTKKRNIGRIGIIGLVLSLGINQFIKNALERPRPFIQEDSVQLLIERGASPSFPSDQAVIMGVVAVTWLLVHKKIGTLAAVFSLFLLFSRVYVGHHYPLDVAAGFFLSAVLMLGLSTFRKSRQKKKYPSKDVSNHFP</sequence>
<evidence type="ECO:0000259" key="2">
    <source>
        <dbReference type="SMART" id="SM00014"/>
    </source>
</evidence>
<protein>
    <submittedName>
        <fullName evidence="3">Undecaprenyl-diphosphatase/undecaprenyl-diphosphatase</fullName>
    </submittedName>
</protein>
<reference evidence="3 4" key="1">
    <citation type="submission" date="2016-10" db="EMBL/GenBank/DDBJ databases">
        <authorList>
            <person name="de Groot N.N."/>
        </authorList>
    </citation>
    <scope>NUCLEOTIDE SEQUENCE [LARGE SCALE GENOMIC DNA]</scope>
    <source>
        <strain evidence="3 4">DSM 21632</strain>
    </source>
</reference>
<keyword evidence="1" id="KW-1133">Transmembrane helix</keyword>
<evidence type="ECO:0000313" key="4">
    <source>
        <dbReference type="Proteomes" id="UP000199163"/>
    </source>
</evidence>
<feature type="transmembrane region" description="Helical" evidence="1">
    <location>
        <begin position="120"/>
        <end position="137"/>
    </location>
</feature>
<dbReference type="OrthoDB" id="9789113at2"/>
<feature type="domain" description="Phosphatidic acid phosphatase type 2/haloperoxidase" evidence="2">
    <location>
        <begin position="49"/>
        <end position="158"/>
    </location>
</feature>
<dbReference type="AlphaFoldDB" id="A0A1G8G3A4"/>
<dbReference type="SMART" id="SM00014">
    <property type="entry name" value="acidPPc"/>
    <property type="match status" value="1"/>
</dbReference>
<keyword evidence="1" id="KW-0472">Membrane</keyword>
<dbReference type="EMBL" id="FNDK01000014">
    <property type="protein sequence ID" value="SDH88801.1"/>
    <property type="molecule type" value="Genomic_DNA"/>
</dbReference>
<feature type="transmembrane region" description="Helical" evidence="1">
    <location>
        <begin position="21"/>
        <end position="42"/>
    </location>
</feature>
<dbReference type="PANTHER" id="PTHR14969:SF13">
    <property type="entry name" value="AT30094P"/>
    <property type="match status" value="1"/>
</dbReference>
<dbReference type="RefSeq" id="WP_091274043.1">
    <property type="nucleotide sequence ID" value="NZ_FNDK01000014.1"/>
</dbReference>
<dbReference type="Pfam" id="PF01569">
    <property type="entry name" value="PAP2"/>
    <property type="match status" value="1"/>
</dbReference>
<gene>
    <name evidence="3" type="ORF">SAMN05192534_11420</name>
</gene>
<feature type="transmembrane region" description="Helical" evidence="1">
    <location>
        <begin position="143"/>
        <end position="160"/>
    </location>
</feature>
<organism evidence="3 4">
    <name type="scientific">Alteribacillus persepolensis</name>
    <dbReference type="NCBI Taxonomy" id="568899"/>
    <lineage>
        <taxon>Bacteria</taxon>
        <taxon>Bacillati</taxon>
        <taxon>Bacillota</taxon>
        <taxon>Bacilli</taxon>
        <taxon>Bacillales</taxon>
        <taxon>Bacillaceae</taxon>
        <taxon>Alteribacillus</taxon>
    </lineage>
</organism>
<dbReference type="InterPro" id="IPR000326">
    <property type="entry name" value="PAP2/HPO"/>
</dbReference>
<keyword evidence="1" id="KW-0812">Transmembrane</keyword>
<proteinExistence type="predicted"/>